<protein>
    <recommendedName>
        <fullName evidence="3">EF-hand domain-containing protein</fullName>
    </recommendedName>
</protein>
<dbReference type="CDD" id="cd00051">
    <property type="entry name" value="EFh"/>
    <property type="match status" value="1"/>
</dbReference>
<evidence type="ECO:0000259" key="3">
    <source>
        <dbReference type="PROSITE" id="PS50222"/>
    </source>
</evidence>
<comment type="caution">
    <text evidence="4">The sequence shown here is derived from an EMBL/GenBank/DDBJ whole genome shotgun (WGS) entry which is preliminary data.</text>
</comment>
<dbReference type="EMBL" id="JACEFO010002911">
    <property type="protein sequence ID" value="KAF8646241.1"/>
    <property type="molecule type" value="Genomic_DNA"/>
</dbReference>
<evidence type="ECO:0000313" key="5">
    <source>
        <dbReference type="Proteomes" id="UP000636709"/>
    </source>
</evidence>
<dbReference type="PROSITE" id="PS50222">
    <property type="entry name" value="EF_HAND_2"/>
    <property type="match status" value="1"/>
</dbReference>
<sequence>MAVLGSREQMCIPREQMCIHGEDAHALPISPRLLLQVVAIVAIAVVAGRDDGTEGRFPAVFDASSDGQISRSELTELFKSLGHAASNVELAGMMAEADNDSFISPDEFAALNAPPLSLLASSGARRVCLRRRPKGGEIDLVVLTLLKISPPTPPPYLPLMHHKFVVGCSDSRTQKISMDGSVRDSLTSPYPSPSPPILLLGQPWIRRQPSMRDGSRRLRRASSPYPSTTESVGAIDEASLVVVVNNVRDTMDDARYLGATSRCHLFPVGSRSEAPIFGT</sequence>
<accession>A0A835DTA7</accession>
<dbReference type="SUPFAM" id="SSF47473">
    <property type="entry name" value="EF-hand"/>
    <property type="match status" value="1"/>
</dbReference>
<evidence type="ECO:0000313" key="4">
    <source>
        <dbReference type="EMBL" id="KAF8646241.1"/>
    </source>
</evidence>
<keyword evidence="5" id="KW-1185">Reference proteome</keyword>
<dbReference type="AlphaFoldDB" id="A0A835DTA7"/>
<dbReference type="InterPro" id="IPR011992">
    <property type="entry name" value="EF-hand-dom_pair"/>
</dbReference>
<gene>
    <name evidence="4" type="ORF">HU200_065931</name>
</gene>
<organism evidence="4 5">
    <name type="scientific">Digitaria exilis</name>
    <dbReference type="NCBI Taxonomy" id="1010633"/>
    <lineage>
        <taxon>Eukaryota</taxon>
        <taxon>Viridiplantae</taxon>
        <taxon>Streptophyta</taxon>
        <taxon>Embryophyta</taxon>
        <taxon>Tracheophyta</taxon>
        <taxon>Spermatophyta</taxon>
        <taxon>Magnoliopsida</taxon>
        <taxon>Liliopsida</taxon>
        <taxon>Poales</taxon>
        <taxon>Poaceae</taxon>
        <taxon>PACMAD clade</taxon>
        <taxon>Panicoideae</taxon>
        <taxon>Panicodae</taxon>
        <taxon>Paniceae</taxon>
        <taxon>Anthephorinae</taxon>
        <taxon>Digitaria</taxon>
    </lineage>
</organism>
<name>A0A835DTA7_9POAL</name>
<feature type="region of interest" description="Disordered" evidence="2">
    <location>
        <begin position="210"/>
        <end position="230"/>
    </location>
</feature>
<dbReference type="PROSITE" id="PS00018">
    <property type="entry name" value="EF_HAND_1"/>
    <property type="match status" value="1"/>
</dbReference>
<dbReference type="Gene3D" id="1.10.238.10">
    <property type="entry name" value="EF-hand"/>
    <property type="match status" value="1"/>
</dbReference>
<keyword evidence="1" id="KW-0106">Calcium</keyword>
<dbReference type="GO" id="GO:0005509">
    <property type="term" value="F:calcium ion binding"/>
    <property type="evidence" value="ECO:0007669"/>
    <property type="project" value="InterPro"/>
</dbReference>
<proteinExistence type="predicted"/>
<dbReference type="Proteomes" id="UP000636709">
    <property type="component" value="Unassembled WGS sequence"/>
</dbReference>
<feature type="domain" description="EF-hand" evidence="3">
    <location>
        <begin position="59"/>
        <end position="84"/>
    </location>
</feature>
<evidence type="ECO:0000256" key="1">
    <source>
        <dbReference type="ARBA" id="ARBA00022837"/>
    </source>
</evidence>
<reference evidence="4" key="1">
    <citation type="submission" date="2020-07" db="EMBL/GenBank/DDBJ databases">
        <title>Genome sequence and genetic diversity analysis of an under-domesticated orphan crop, white fonio (Digitaria exilis).</title>
        <authorList>
            <person name="Bennetzen J.L."/>
            <person name="Chen S."/>
            <person name="Ma X."/>
            <person name="Wang X."/>
            <person name="Yssel A.E.J."/>
            <person name="Chaluvadi S.R."/>
            <person name="Johnson M."/>
            <person name="Gangashetty P."/>
            <person name="Hamidou F."/>
            <person name="Sanogo M.D."/>
            <person name="Zwaenepoel A."/>
            <person name="Wallace J."/>
            <person name="Van De Peer Y."/>
            <person name="Van Deynze A."/>
        </authorList>
    </citation>
    <scope>NUCLEOTIDE SEQUENCE</scope>
    <source>
        <tissue evidence="4">Leaves</tissue>
    </source>
</reference>
<dbReference type="InterPro" id="IPR018247">
    <property type="entry name" value="EF_Hand_1_Ca_BS"/>
</dbReference>
<dbReference type="InterPro" id="IPR002048">
    <property type="entry name" value="EF_hand_dom"/>
</dbReference>
<evidence type="ECO:0000256" key="2">
    <source>
        <dbReference type="SAM" id="MobiDB-lite"/>
    </source>
</evidence>